<dbReference type="EMBL" id="BRXW01000361">
    <property type="protein sequence ID" value="GMH47907.1"/>
    <property type="molecule type" value="Genomic_DNA"/>
</dbReference>
<proteinExistence type="predicted"/>
<evidence type="ECO:0008006" key="4">
    <source>
        <dbReference type="Google" id="ProtNLM"/>
    </source>
</evidence>
<evidence type="ECO:0000313" key="3">
    <source>
        <dbReference type="Proteomes" id="UP001165122"/>
    </source>
</evidence>
<dbReference type="Pfam" id="PF26146">
    <property type="entry name" value="PI-PLC_X"/>
    <property type="match status" value="1"/>
</dbReference>
<protein>
    <recommendedName>
        <fullName evidence="4">PLC-like phosphodiesterase</fullName>
    </recommendedName>
</protein>
<organism evidence="2 3">
    <name type="scientific">Triparma laevis f. longispina</name>
    <dbReference type="NCBI Taxonomy" id="1714387"/>
    <lineage>
        <taxon>Eukaryota</taxon>
        <taxon>Sar</taxon>
        <taxon>Stramenopiles</taxon>
        <taxon>Ochrophyta</taxon>
        <taxon>Bolidophyceae</taxon>
        <taxon>Parmales</taxon>
        <taxon>Triparmaceae</taxon>
        <taxon>Triparma</taxon>
    </lineage>
</organism>
<evidence type="ECO:0000313" key="2">
    <source>
        <dbReference type="EMBL" id="GMH47907.1"/>
    </source>
</evidence>
<gene>
    <name evidence="2" type="ORF">TrLO_g3988</name>
</gene>
<dbReference type="OrthoDB" id="1046782at2759"/>
<dbReference type="PANTHER" id="PTHR13593">
    <property type="match status" value="1"/>
</dbReference>
<dbReference type="AlphaFoldDB" id="A0A9W6Z494"/>
<keyword evidence="3" id="KW-1185">Reference proteome</keyword>
<comment type="caution">
    <text evidence="2">The sequence shown here is derived from an EMBL/GenBank/DDBJ whole genome shotgun (WGS) entry which is preliminary data.</text>
</comment>
<dbReference type="Proteomes" id="UP001165122">
    <property type="component" value="Unassembled WGS sequence"/>
</dbReference>
<evidence type="ECO:0000256" key="1">
    <source>
        <dbReference type="SAM" id="MobiDB-lite"/>
    </source>
</evidence>
<feature type="region of interest" description="Disordered" evidence="1">
    <location>
        <begin position="57"/>
        <end position="76"/>
    </location>
</feature>
<feature type="compositionally biased region" description="Polar residues" evidence="1">
    <location>
        <begin position="58"/>
        <end position="68"/>
    </location>
</feature>
<dbReference type="GO" id="GO:0008081">
    <property type="term" value="F:phosphoric diester hydrolase activity"/>
    <property type="evidence" value="ECO:0007669"/>
    <property type="project" value="InterPro"/>
</dbReference>
<dbReference type="PANTHER" id="PTHR13593:SF113">
    <property type="entry name" value="SI:DKEY-266F7.9"/>
    <property type="match status" value="1"/>
</dbReference>
<dbReference type="Gene3D" id="3.20.20.190">
    <property type="entry name" value="Phosphatidylinositol (PI) phosphodiesterase"/>
    <property type="match status" value="1"/>
</dbReference>
<dbReference type="SUPFAM" id="SSF51695">
    <property type="entry name" value="PLC-like phosphodiesterases"/>
    <property type="match status" value="1"/>
</dbReference>
<sequence>MANTVNMVLDNELRIMPKLPALILLVTFATTHGVVWDCDKQTSCATCTGMSHLLDAGSPTSAGQSENPQHLEGEEDEQLGTQLIGCNWCPDDNSCHAYGSLFNKCSSDTYLKFPDVCPTDYPSSTTPDFLPDWMGSLNAVLGNLTVLDLSLPGTHDSLTYDLSTTVSDGGIDDYPELSKILNLFSGSVDIIPGQIEDFIRQQARTQGLTITQQLDNGVRFIDFRQMKEGEGGWYSLHCLESNNLSFTYLKEIKEWLQLHPQEVVVAWITKHGNGGATGDDAYPGVKAEDKQAYWSQVVDLFSDLIIDTTVSSPNSTSLNDLIARSHRFIPYLGDYEEFASDDLKKYALDGSLVDNQLGSSVETEVNSYQSEKDAFSSAAETKKNDKLSNRLYLRSMATSSPGCQIEAAAYMKFDPFANSDDQIKSCTSGCFDIPSLVGWCPTSLMDVAQMGAYYKQLTLEMAYNNFDQGWEFPNAIYLDSLDVDGTIRVGTTLPWGVEKDDDVAEHKTSRYPYADTLIGFNVKLACKLGQGDEEKCTEFTNMIDERRKVYEIEVWDDGKYGRSKDWPQ</sequence>
<name>A0A9W6Z494_9STRA</name>
<reference evidence="3" key="1">
    <citation type="journal article" date="2023" name="Commun. Biol.">
        <title>Genome analysis of Parmales, the sister group of diatoms, reveals the evolutionary specialization of diatoms from phago-mixotrophs to photoautotrophs.</title>
        <authorList>
            <person name="Ban H."/>
            <person name="Sato S."/>
            <person name="Yoshikawa S."/>
            <person name="Yamada K."/>
            <person name="Nakamura Y."/>
            <person name="Ichinomiya M."/>
            <person name="Sato N."/>
            <person name="Blanc-Mathieu R."/>
            <person name="Endo H."/>
            <person name="Kuwata A."/>
            <person name="Ogata H."/>
        </authorList>
    </citation>
    <scope>NUCLEOTIDE SEQUENCE [LARGE SCALE GENOMIC DNA]</scope>
    <source>
        <strain evidence="3">NIES 3700</strain>
    </source>
</reference>
<dbReference type="InterPro" id="IPR051057">
    <property type="entry name" value="PI-PLC_domain"/>
</dbReference>
<accession>A0A9W6Z494</accession>
<dbReference type="InterPro" id="IPR017946">
    <property type="entry name" value="PLC-like_Pdiesterase_TIM-brl"/>
</dbReference>
<dbReference type="GO" id="GO:0006629">
    <property type="term" value="P:lipid metabolic process"/>
    <property type="evidence" value="ECO:0007669"/>
    <property type="project" value="InterPro"/>
</dbReference>